<comment type="caution">
    <text evidence="8">The sequence shown here is derived from an EMBL/GenBank/DDBJ whole genome shotgun (WGS) entry which is preliminary data.</text>
</comment>
<keyword evidence="5" id="KW-0572">Peptidoglycan-anchor</keyword>
<evidence type="ECO:0000256" key="5">
    <source>
        <dbReference type="ARBA" id="ARBA00023088"/>
    </source>
</evidence>
<feature type="transmembrane region" description="Helical" evidence="6">
    <location>
        <begin position="759"/>
        <end position="777"/>
    </location>
</feature>
<evidence type="ECO:0000256" key="1">
    <source>
        <dbReference type="ARBA" id="ARBA00022512"/>
    </source>
</evidence>
<dbReference type="Pfam" id="PF06458">
    <property type="entry name" value="MucBP"/>
    <property type="match status" value="1"/>
</dbReference>
<evidence type="ECO:0000256" key="4">
    <source>
        <dbReference type="ARBA" id="ARBA00022737"/>
    </source>
</evidence>
<dbReference type="Pfam" id="PF18483">
    <property type="entry name" value="Lectin_L-type_dom"/>
    <property type="match status" value="1"/>
</dbReference>
<evidence type="ECO:0000313" key="8">
    <source>
        <dbReference type="EMBL" id="MDH7959400.1"/>
    </source>
</evidence>
<dbReference type="EMBL" id="JARYTV010000002">
    <property type="protein sequence ID" value="MDH7959400.1"/>
    <property type="molecule type" value="Genomic_DNA"/>
</dbReference>
<dbReference type="Gene3D" id="3.10.20.320">
    <property type="entry name" value="Putative peptidoglycan bound protein (lpxtg motif)"/>
    <property type="match status" value="1"/>
</dbReference>
<gene>
    <name evidence="8" type="ORF">QHR29_02820</name>
</gene>
<keyword evidence="6" id="KW-1133">Transmembrane helix</keyword>
<evidence type="ECO:0000256" key="2">
    <source>
        <dbReference type="ARBA" id="ARBA00022525"/>
    </source>
</evidence>
<dbReference type="InterPro" id="IPR009459">
    <property type="entry name" value="MucBP_dom"/>
</dbReference>
<proteinExistence type="predicted"/>
<dbReference type="AlphaFoldDB" id="A0AA43PD50"/>
<protein>
    <submittedName>
        <fullName evidence="8">MucBP domain-containing protein</fullName>
    </submittedName>
</protein>
<dbReference type="NCBIfam" id="TIGR01167">
    <property type="entry name" value="LPXTG_anchor"/>
    <property type="match status" value="1"/>
</dbReference>
<dbReference type="Gene3D" id="3.10.20.470">
    <property type="match status" value="2"/>
</dbReference>
<evidence type="ECO:0000256" key="3">
    <source>
        <dbReference type="ARBA" id="ARBA00022729"/>
    </source>
</evidence>
<sequence>MKMKKKILKSVVLLGVLLGILGDMYFMSSNLKYGTVYASTNREVIVYPKDFLYFFQRNGSAENFEYDTNSFIQTLTPDQPSQSGNVTLKTKVDMSQNFSFTGLINLGNKGMKRGGADGVGFLFHPGNTNIVGTPGGGAGIGGLSGAFGFKLDTYYNNWNDPSFIADPPQFSSGQSFGAFVNGLNGQAKTIAESAKAISEPSSNNFVPFFITYEGQTKTMTITYGNQTWSQDVSPFIVDEKAMSFSIAASTGANTNLQQLKNVQFSYTIAQGEVITNYIDEDGNSISSSSIMNGDLDTNYETNQKEIQGYTFKEVTGSPTKGKYKANDQTINYIYSPNRGDIKVIYTDDTIGQNLSSKELSGRVGQDVNYSTQEDITSYKDMGYELVSDDYPQKGVTFGDVSQEFFVHLRHGKSIVTEQKKINETIHYLYENNTEALPSYVANPLLFSRAVITDNVTGDKIFGEWKAEQENEFNEVKSPDVKGYTPDQKLIEKIGGITAETQDIIKSVIYKRNQGQIIITYIDDTTGKTLDIDELSGLTDDNADYTTLDKISLYEKMGDNLVSNDFPTDGTKFKDNEQYYVVHLSHDVKTVVEEKKVNQTIHYVYKDGSKAVNDFNAKPKLFTRTIIIDKVTGEKTIGKWTAKMGNRFDKIPSPIIKGYKPDKLLIPEVKNITEDTEDIEDTVTYSKNKPGNDTVPPTTPPGNDMVPPITSRGVIIPPVTPSDNLIINNKNNSKKVINWTDLSNDILLPSTGDDQKAQKYLGVLGSLLLGISAILIFMKRKK</sequence>
<dbReference type="InterPro" id="IPR056573">
    <property type="entry name" value="Lectin_L-type_dom"/>
</dbReference>
<name>A0AA43PD50_9LACT</name>
<dbReference type="InterPro" id="IPR041558">
    <property type="entry name" value="MucBP_2"/>
</dbReference>
<keyword evidence="2" id="KW-0964">Secreted</keyword>
<keyword evidence="3" id="KW-0732">Signal</keyword>
<dbReference type="Gene3D" id="2.60.120.200">
    <property type="match status" value="1"/>
</dbReference>
<dbReference type="Pfam" id="PF17966">
    <property type="entry name" value="Muc_B2"/>
    <property type="match status" value="2"/>
</dbReference>
<reference evidence="8" key="1">
    <citation type="submission" date="2023-04" db="EMBL/GenBank/DDBJ databases">
        <title>Genomic analysis of Lactococcus garvieae isolates.</title>
        <authorList>
            <person name="Zhanghang C."/>
        </authorList>
    </citation>
    <scope>NUCLEOTIDE SEQUENCE</scope>
    <source>
        <strain evidence="8">ZB-1</strain>
    </source>
</reference>
<keyword evidence="6" id="KW-0472">Membrane</keyword>
<organism evidence="8 9">
    <name type="scientific">Lactococcus garvieae</name>
    <dbReference type="NCBI Taxonomy" id="1363"/>
    <lineage>
        <taxon>Bacteria</taxon>
        <taxon>Bacillati</taxon>
        <taxon>Bacillota</taxon>
        <taxon>Bacilli</taxon>
        <taxon>Lactobacillales</taxon>
        <taxon>Streptococcaceae</taxon>
        <taxon>Lactococcus</taxon>
    </lineage>
</organism>
<evidence type="ECO:0000313" key="9">
    <source>
        <dbReference type="Proteomes" id="UP001157396"/>
    </source>
</evidence>
<dbReference type="CDD" id="cd01951">
    <property type="entry name" value="lectin_L-type"/>
    <property type="match status" value="1"/>
</dbReference>
<evidence type="ECO:0000259" key="7">
    <source>
        <dbReference type="PROSITE" id="PS50847"/>
    </source>
</evidence>
<dbReference type="RefSeq" id="WP_265149458.1">
    <property type="nucleotide sequence ID" value="NZ_AP026069.1"/>
</dbReference>
<dbReference type="SUPFAM" id="SSF49899">
    <property type="entry name" value="Concanavalin A-like lectins/glucanases"/>
    <property type="match status" value="1"/>
</dbReference>
<keyword evidence="1" id="KW-0134">Cell wall</keyword>
<evidence type="ECO:0000256" key="6">
    <source>
        <dbReference type="SAM" id="Phobius"/>
    </source>
</evidence>
<dbReference type="InterPro" id="IPR019931">
    <property type="entry name" value="LPXTG_anchor"/>
</dbReference>
<dbReference type="Gene3D" id="2.60.40.4300">
    <property type="match status" value="2"/>
</dbReference>
<dbReference type="Pfam" id="PF00746">
    <property type="entry name" value="Gram_pos_anchor"/>
    <property type="match status" value="1"/>
</dbReference>
<dbReference type="InterPro" id="IPR013320">
    <property type="entry name" value="ConA-like_dom_sf"/>
</dbReference>
<dbReference type="PROSITE" id="PS50847">
    <property type="entry name" value="GRAM_POS_ANCHORING"/>
    <property type="match status" value="1"/>
</dbReference>
<keyword evidence="4" id="KW-0677">Repeat</keyword>
<dbReference type="InterPro" id="IPR041495">
    <property type="entry name" value="Mub_B2"/>
</dbReference>
<accession>A0AA43PD50</accession>
<dbReference type="Pfam" id="PF17965">
    <property type="entry name" value="MucBP_2"/>
    <property type="match status" value="2"/>
</dbReference>
<keyword evidence="6" id="KW-0812">Transmembrane</keyword>
<feature type="domain" description="Gram-positive cocci surface proteins LPxTG" evidence="7">
    <location>
        <begin position="747"/>
        <end position="781"/>
    </location>
</feature>
<dbReference type="Proteomes" id="UP001157396">
    <property type="component" value="Unassembled WGS sequence"/>
</dbReference>